<keyword evidence="3" id="KW-1185">Reference proteome</keyword>
<reference evidence="2" key="1">
    <citation type="submission" date="2021-06" db="EMBL/GenBank/DDBJ databases">
        <authorList>
            <person name="Kallberg Y."/>
            <person name="Tangrot J."/>
            <person name="Rosling A."/>
        </authorList>
    </citation>
    <scope>NUCLEOTIDE SEQUENCE</scope>
    <source>
        <strain evidence="2">CL551</strain>
    </source>
</reference>
<gene>
    <name evidence="2" type="ORF">AMORRO_LOCUS16908</name>
</gene>
<feature type="compositionally biased region" description="Polar residues" evidence="1">
    <location>
        <begin position="84"/>
        <end position="97"/>
    </location>
</feature>
<evidence type="ECO:0000313" key="2">
    <source>
        <dbReference type="EMBL" id="CAG8775844.1"/>
    </source>
</evidence>
<evidence type="ECO:0000256" key="1">
    <source>
        <dbReference type="SAM" id="MobiDB-lite"/>
    </source>
</evidence>
<name>A0A9N9JF93_9GLOM</name>
<feature type="region of interest" description="Disordered" evidence="1">
    <location>
        <begin position="56"/>
        <end position="139"/>
    </location>
</feature>
<proteinExistence type="predicted"/>
<dbReference type="EMBL" id="CAJVPV010049267">
    <property type="protein sequence ID" value="CAG8775844.1"/>
    <property type="molecule type" value="Genomic_DNA"/>
</dbReference>
<feature type="compositionally biased region" description="Polar residues" evidence="1">
    <location>
        <begin position="113"/>
        <end position="139"/>
    </location>
</feature>
<accession>A0A9N9JF93</accession>
<feature type="non-terminal residue" evidence="2">
    <location>
        <position position="1"/>
    </location>
</feature>
<organism evidence="2 3">
    <name type="scientific">Acaulospora morrowiae</name>
    <dbReference type="NCBI Taxonomy" id="94023"/>
    <lineage>
        <taxon>Eukaryota</taxon>
        <taxon>Fungi</taxon>
        <taxon>Fungi incertae sedis</taxon>
        <taxon>Mucoromycota</taxon>
        <taxon>Glomeromycotina</taxon>
        <taxon>Glomeromycetes</taxon>
        <taxon>Diversisporales</taxon>
        <taxon>Acaulosporaceae</taxon>
        <taxon>Acaulospora</taxon>
    </lineage>
</organism>
<sequence>GSGINLPSIQGLLEISHSIPPPPPQSPLPNGVMTVDSNSPGMIHTSFSSPMQFYPFGPQLPQPQNLIQPGIPPSVTSIPHPIHQINSNVQQPSSNSRHYIPIAPSPSPGNRPPLQSSPQATTIFTSSTRYPSTDSDYHR</sequence>
<dbReference type="Proteomes" id="UP000789342">
    <property type="component" value="Unassembled WGS sequence"/>
</dbReference>
<comment type="caution">
    <text evidence="2">The sequence shown here is derived from an EMBL/GenBank/DDBJ whole genome shotgun (WGS) entry which is preliminary data.</text>
</comment>
<feature type="non-terminal residue" evidence="2">
    <location>
        <position position="139"/>
    </location>
</feature>
<protein>
    <submittedName>
        <fullName evidence="2">12697_t:CDS:1</fullName>
    </submittedName>
</protein>
<dbReference type="AlphaFoldDB" id="A0A9N9JF93"/>
<feature type="compositionally biased region" description="Low complexity" evidence="1">
    <location>
        <begin position="57"/>
        <end position="69"/>
    </location>
</feature>
<evidence type="ECO:0000313" key="3">
    <source>
        <dbReference type="Proteomes" id="UP000789342"/>
    </source>
</evidence>